<keyword evidence="1" id="KW-0812">Transmembrane</keyword>
<name>A0A8S1R4A7_9CILI</name>
<reference evidence="2" key="1">
    <citation type="submission" date="2021-01" db="EMBL/GenBank/DDBJ databases">
        <authorList>
            <consortium name="Genoscope - CEA"/>
            <person name="William W."/>
        </authorList>
    </citation>
    <scope>NUCLEOTIDE SEQUENCE</scope>
</reference>
<organism evidence="2 3">
    <name type="scientific">Paramecium sonneborni</name>
    <dbReference type="NCBI Taxonomy" id="65129"/>
    <lineage>
        <taxon>Eukaryota</taxon>
        <taxon>Sar</taxon>
        <taxon>Alveolata</taxon>
        <taxon>Ciliophora</taxon>
        <taxon>Intramacronucleata</taxon>
        <taxon>Oligohymenophorea</taxon>
        <taxon>Peniculida</taxon>
        <taxon>Parameciidae</taxon>
        <taxon>Paramecium</taxon>
    </lineage>
</organism>
<protein>
    <submittedName>
        <fullName evidence="2">Uncharacterized protein</fullName>
    </submittedName>
</protein>
<proteinExistence type="predicted"/>
<evidence type="ECO:0000313" key="3">
    <source>
        <dbReference type="Proteomes" id="UP000692954"/>
    </source>
</evidence>
<dbReference type="Proteomes" id="UP000692954">
    <property type="component" value="Unassembled WGS sequence"/>
</dbReference>
<accession>A0A8S1R4A7</accession>
<keyword evidence="1" id="KW-0472">Membrane</keyword>
<dbReference type="EMBL" id="CAJJDN010000139">
    <property type="protein sequence ID" value="CAD8122648.1"/>
    <property type="molecule type" value="Genomic_DNA"/>
</dbReference>
<keyword evidence="3" id="KW-1185">Reference proteome</keyword>
<comment type="caution">
    <text evidence="2">The sequence shown here is derived from an EMBL/GenBank/DDBJ whole genome shotgun (WGS) entry which is preliminary data.</text>
</comment>
<dbReference type="OrthoDB" id="310394at2759"/>
<evidence type="ECO:0000256" key="1">
    <source>
        <dbReference type="SAM" id="Phobius"/>
    </source>
</evidence>
<keyword evidence="1" id="KW-1133">Transmembrane helix</keyword>
<evidence type="ECO:0000313" key="2">
    <source>
        <dbReference type="EMBL" id="CAD8122648.1"/>
    </source>
</evidence>
<sequence>MESEFAVGDKFASYFSDFYDQRILISIYLLFPLILIFFLLSLRDLEKLENQETYDKQHTIYQPNIYNNLVNQWTQQGIQNLKQDKRYIDWQLKKEREIELRSQESSKLSFRQLSQ</sequence>
<gene>
    <name evidence="2" type="ORF">PSON_ATCC_30995.1.T1390161</name>
</gene>
<feature type="transmembrane region" description="Helical" evidence="1">
    <location>
        <begin position="23"/>
        <end position="42"/>
    </location>
</feature>
<dbReference type="AlphaFoldDB" id="A0A8S1R4A7"/>